<dbReference type="AlphaFoldDB" id="A0A4V0NGG4"/>
<keyword evidence="4 7" id="KW-1133">Transmembrane helix</keyword>
<dbReference type="RefSeq" id="WP_129576562.1">
    <property type="nucleotide sequence ID" value="NZ_CP012672.1"/>
</dbReference>
<feature type="transmembrane region" description="Helical" evidence="7">
    <location>
        <begin position="68"/>
        <end position="90"/>
    </location>
</feature>
<protein>
    <submittedName>
        <fullName evidence="8">Uncharacterized protein</fullName>
    </submittedName>
</protein>
<organism evidence="8 9">
    <name type="scientific">Sorangium cellulosum</name>
    <name type="common">Polyangium cellulosum</name>
    <dbReference type="NCBI Taxonomy" id="56"/>
    <lineage>
        <taxon>Bacteria</taxon>
        <taxon>Pseudomonadati</taxon>
        <taxon>Myxococcota</taxon>
        <taxon>Polyangia</taxon>
        <taxon>Polyangiales</taxon>
        <taxon>Polyangiaceae</taxon>
        <taxon>Sorangium</taxon>
    </lineage>
</organism>
<proteinExistence type="predicted"/>
<feature type="transmembrane region" description="Helical" evidence="7">
    <location>
        <begin position="15"/>
        <end position="35"/>
    </location>
</feature>
<evidence type="ECO:0000256" key="2">
    <source>
        <dbReference type="ARBA" id="ARBA00022475"/>
    </source>
</evidence>
<reference evidence="8 9" key="1">
    <citation type="submission" date="2015-09" db="EMBL/GenBank/DDBJ databases">
        <title>Sorangium comparison.</title>
        <authorList>
            <person name="Zaburannyi N."/>
            <person name="Bunk B."/>
            <person name="Overmann J."/>
            <person name="Mueller R."/>
        </authorList>
    </citation>
    <scope>NUCLEOTIDE SEQUENCE [LARGE SCALE GENOMIC DNA]</scope>
    <source>
        <strain evidence="8 9">So ce836</strain>
    </source>
</reference>
<dbReference type="NCBIfam" id="TIGR02229">
    <property type="entry name" value="caa3_sub_IV"/>
    <property type="match status" value="1"/>
</dbReference>
<dbReference type="GO" id="GO:0005886">
    <property type="term" value="C:plasma membrane"/>
    <property type="evidence" value="ECO:0007669"/>
    <property type="project" value="UniProtKB-SubCell"/>
</dbReference>
<evidence type="ECO:0000313" key="9">
    <source>
        <dbReference type="Proteomes" id="UP000295497"/>
    </source>
</evidence>
<gene>
    <name evidence="8" type="ORF">SOCE836_052350</name>
</gene>
<accession>A0A4V0NGG4</accession>
<evidence type="ECO:0000256" key="6">
    <source>
        <dbReference type="SAM" id="MobiDB-lite"/>
    </source>
</evidence>
<dbReference type="Pfam" id="PF03626">
    <property type="entry name" value="COX4_pro"/>
    <property type="match status" value="1"/>
</dbReference>
<keyword evidence="3 7" id="KW-0812">Transmembrane</keyword>
<dbReference type="InterPro" id="IPR011743">
    <property type="entry name" value="Caa3_sub_IV"/>
</dbReference>
<name>A0A4V0NGG4_SORCE</name>
<dbReference type="EMBL" id="CP012672">
    <property type="protein sequence ID" value="AUX33082.1"/>
    <property type="molecule type" value="Genomic_DNA"/>
</dbReference>
<comment type="subcellular location">
    <subcellularLocation>
        <location evidence="1">Cell membrane</location>
        <topology evidence="1">Multi-pass membrane protein</topology>
    </subcellularLocation>
</comment>
<keyword evidence="5 7" id="KW-0472">Membrane</keyword>
<feature type="transmembrane region" description="Helical" evidence="7">
    <location>
        <begin position="42"/>
        <end position="62"/>
    </location>
</feature>
<evidence type="ECO:0000256" key="1">
    <source>
        <dbReference type="ARBA" id="ARBA00004651"/>
    </source>
</evidence>
<keyword evidence="2" id="KW-1003">Cell membrane</keyword>
<evidence type="ECO:0000256" key="7">
    <source>
        <dbReference type="SAM" id="Phobius"/>
    </source>
</evidence>
<evidence type="ECO:0000256" key="4">
    <source>
        <dbReference type="ARBA" id="ARBA00022989"/>
    </source>
</evidence>
<dbReference type="InterPro" id="IPR005171">
    <property type="entry name" value="Cyt_c_oxidase_su4_prok"/>
</dbReference>
<dbReference type="Proteomes" id="UP000295497">
    <property type="component" value="Chromosome"/>
</dbReference>
<sequence length="133" mass="14138">MPQEHVAESTPWTRYLWTLMALVALTLLSFALSFLRTGAWEIPIALLIAVVKSVLVLLFFMHLVEQKFINAFAIIVAVSFLALLLSLVVADVATRHTFPPAPLPALSPPAPALSPPAPGGSAGPPPEPLPGGR</sequence>
<evidence type="ECO:0000256" key="3">
    <source>
        <dbReference type="ARBA" id="ARBA00022692"/>
    </source>
</evidence>
<evidence type="ECO:0000313" key="8">
    <source>
        <dbReference type="EMBL" id="AUX33082.1"/>
    </source>
</evidence>
<feature type="region of interest" description="Disordered" evidence="6">
    <location>
        <begin position="101"/>
        <end position="133"/>
    </location>
</feature>
<evidence type="ECO:0000256" key="5">
    <source>
        <dbReference type="ARBA" id="ARBA00023136"/>
    </source>
</evidence>